<feature type="active site" description="Charge relay system" evidence="5 6">
    <location>
        <position position="208"/>
    </location>
</feature>
<evidence type="ECO:0000256" key="2">
    <source>
        <dbReference type="ARBA" id="ARBA00022670"/>
    </source>
</evidence>
<feature type="active site" description="Charge relay system" evidence="5 6">
    <location>
        <position position="61"/>
    </location>
</feature>
<dbReference type="PANTHER" id="PTHR43399">
    <property type="entry name" value="SUBTILISIN-RELATED"/>
    <property type="match status" value="1"/>
</dbReference>
<dbReference type="PROSITE" id="PS51892">
    <property type="entry name" value="SUBTILASE"/>
    <property type="match status" value="1"/>
</dbReference>
<comment type="similarity">
    <text evidence="1 6 7">Belongs to the peptidase S8 family.</text>
</comment>
<name>H1XZ30_9SPHI</name>
<dbReference type="PROSITE" id="PS00138">
    <property type="entry name" value="SUBTILASE_SER"/>
    <property type="match status" value="1"/>
</dbReference>
<dbReference type="PROSITE" id="PS00136">
    <property type="entry name" value="SUBTILASE_ASP"/>
    <property type="match status" value="1"/>
</dbReference>
<dbReference type="Pfam" id="PF00082">
    <property type="entry name" value="Peptidase_S8"/>
    <property type="match status" value="1"/>
</dbReference>
<gene>
    <name evidence="10" type="ORF">Mucpa_0421</name>
</gene>
<evidence type="ECO:0000256" key="6">
    <source>
        <dbReference type="PROSITE-ProRule" id="PRU01240"/>
    </source>
</evidence>
<reference evidence="10" key="1">
    <citation type="submission" date="2011-09" db="EMBL/GenBank/DDBJ databases">
        <title>The permanent draft genome of Mucilaginibacter paludis DSM 18603.</title>
        <authorList>
            <consortium name="US DOE Joint Genome Institute (JGI-PGF)"/>
            <person name="Lucas S."/>
            <person name="Han J."/>
            <person name="Lapidus A."/>
            <person name="Bruce D."/>
            <person name="Goodwin L."/>
            <person name="Pitluck S."/>
            <person name="Peters L."/>
            <person name="Kyrpides N."/>
            <person name="Mavromatis K."/>
            <person name="Ivanova N."/>
            <person name="Mikhailova N."/>
            <person name="Held B."/>
            <person name="Detter J.C."/>
            <person name="Tapia R."/>
            <person name="Han C."/>
            <person name="Land M."/>
            <person name="Hauser L."/>
            <person name="Markowitz V."/>
            <person name="Cheng J.-F."/>
            <person name="Hugenholtz P."/>
            <person name="Woyke T."/>
            <person name="Wu D."/>
            <person name="Tindall B."/>
            <person name="Brambilla E."/>
            <person name="Klenk H.-P."/>
            <person name="Eisen J.A."/>
        </authorList>
    </citation>
    <scope>NUCLEOTIDE SEQUENCE [LARGE SCALE GENOMIC DNA]</scope>
    <source>
        <strain evidence="10">DSM 18603</strain>
    </source>
</reference>
<evidence type="ECO:0000256" key="5">
    <source>
        <dbReference type="PIRSR" id="PIRSR615500-1"/>
    </source>
</evidence>
<dbReference type="Gene3D" id="3.40.50.200">
    <property type="entry name" value="Peptidase S8/S53 domain"/>
    <property type="match status" value="2"/>
</dbReference>
<feature type="active site" description="Charge relay system" evidence="5 6">
    <location>
        <position position="378"/>
    </location>
</feature>
<dbReference type="InterPro" id="IPR015500">
    <property type="entry name" value="Peptidase_S8_subtilisin-rel"/>
</dbReference>
<evidence type="ECO:0000256" key="3">
    <source>
        <dbReference type="ARBA" id="ARBA00022801"/>
    </source>
</evidence>
<dbReference type="InterPro" id="IPR022398">
    <property type="entry name" value="Peptidase_S8_His-AS"/>
</dbReference>
<dbReference type="InterPro" id="IPR023827">
    <property type="entry name" value="Peptidase_S8_Asp-AS"/>
</dbReference>
<dbReference type="GO" id="GO:0006508">
    <property type="term" value="P:proteolysis"/>
    <property type="evidence" value="ECO:0007669"/>
    <property type="project" value="UniProtKB-KW"/>
</dbReference>
<feature type="chain" id="PRO_5005682720" evidence="8">
    <location>
        <begin position="20"/>
        <end position="440"/>
    </location>
</feature>
<evidence type="ECO:0000256" key="1">
    <source>
        <dbReference type="ARBA" id="ARBA00011073"/>
    </source>
</evidence>
<dbReference type="InterPro" id="IPR051048">
    <property type="entry name" value="Peptidase_S8/S53_subtilisin"/>
</dbReference>
<dbReference type="InterPro" id="IPR023828">
    <property type="entry name" value="Peptidase_S8_Ser-AS"/>
</dbReference>
<dbReference type="PRINTS" id="PR00723">
    <property type="entry name" value="SUBTILISIN"/>
</dbReference>
<keyword evidence="4 6" id="KW-0720">Serine protease</keyword>
<evidence type="ECO:0000313" key="10">
    <source>
        <dbReference type="EMBL" id="EHQ24615.1"/>
    </source>
</evidence>
<keyword evidence="3 6" id="KW-0378">Hydrolase</keyword>
<dbReference type="SUPFAM" id="SSF52743">
    <property type="entry name" value="Subtilisin-like"/>
    <property type="match status" value="1"/>
</dbReference>
<dbReference type="HOGENOM" id="CLU_022359_0_0_10"/>
<dbReference type="AlphaFoldDB" id="H1XZ30"/>
<dbReference type="RefSeq" id="WP_008504160.1">
    <property type="nucleotide sequence ID" value="NZ_CM001403.1"/>
</dbReference>
<evidence type="ECO:0000313" key="11">
    <source>
        <dbReference type="Proteomes" id="UP000002774"/>
    </source>
</evidence>
<dbReference type="Proteomes" id="UP000002774">
    <property type="component" value="Chromosome"/>
</dbReference>
<sequence length="440" mass="47953">MKKCIITGLLATLCSAAIAQKAGWQHLNLQTDQIFGVSTDKAYKELLKNKKAKTVIVGILDSGIDTLHEDLKPVLWNDPKTGHHGWNFIGTETGREDLTSIVSFLKDSALYDSLAYGVVPPQYRKGYQAYRLSKKLKPELAGKISDLRMQLAALEKEDKPDNAQLIKMVKFHLLHGLNVDNNEADTAIGDANVYPDKIIPWPSTPPGHGTHVAGIIGAVRGNGIGMDGVADHVQIMMLKTNGNLREIRDKAIANAIRYAVDHGAKIINMSFGKPFTWDKKSVDDAIIYAMRKDVLFIHAAGNDADDLDQTPYYPIPTYVNGNGKAEAFLVVGASGPKDDNTLMAAFSNYGQHTVDVFAPGVDIYSTYPGGYKIWSGTSMAAPVVAGVAALIREYYPKLSAVQVKEIIMNSVIKRDILKDKCVSGGVVNAYNALKMAATYK</sequence>
<protein>
    <submittedName>
        <fullName evidence="10">Peptidase S8 and S53 subtilisin kexin sedolisin</fullName>
    </submittedName>
</protein>
<evidence type="ECO:0000256" key="8">
    <source>
        <dbReference type="SAM" id="SignalP"/>
    </source>
</evidence>
<dbReference type="eggNOG" id="COG1404">
    <property type="taxonomic scope" value="Bacteria"/>
</dbReference>
<evidence type="ECO:0000256" key="7">
    <source>
        <dbReference type="RuleBase" id="RU003355"/>
    </source>
</evidence>
<dbReference type="GO" id="GO:0004252">
    <property type="term" value="F:serine-type endopeptidase activity"/>
    <property type="evidence" value="ECO:0007669"/>
    <property type="project" value="UniProtKB-UniRule"/>
</dbReference>
<dbReference type="PROSITE" id="PS00137">
    <property type="entry name" value="SUBTILASE_HIS"/>
    <property type="match status" value="1"/>
</dbReference>
<dbReference type="InterPro" id="IPR000209">
    <property type="entry name" value="Peptidase_S8/S53_dom"/>
</dbReference>
<dbReference type="InterPro" id="IPR036852">
    <property type="entry name" value="Peptidase_S8/S53_dom_sf"/>
</dbReference>
<dbReference type="PANTHER" id="PTHR43399:SF4">
    <property type="entry name" value="CELL WALL-ASSOCIATED PROTEASE"/>
    <property type="match status" value="1"/>
</dbReference>
<keyword evidence="11" id="KW-1185">Reference proteome</keyword>
<feature type="domain" description="Peptidase S8/S53" evidence="9">
    <location>
        <begin position="53"/>
        <end position="411"/>
    </location>
</feature>
<evidence type="ECO:0000256" key="4">
    <source>
        <dbReference type="ARBA" id="ARBA00022825"/>
    </source>
</evidence>
<proteinExistence type="inferred from homology"/>
<feature type="signal peptide" evidence="8">
    <location>
        <begin position="1"/>
        <end position="19"/>
    </location>
</feature>
<keyword evidence="8" id="KW-0732">Signal</keyword>
<dbReference type="EMBL" id="CM001403">
    <property type="protein sequence ID" value="EHQ24615.1"/>
    <property type="molecule type" value="Genomic_DNA"/>
</dbReference>
<keyword evidence="2 6" id="KW-0645">Protease</keyword>
<evidence type="ECO:0000259" key="9">
    <source>
        <dbReference type="Pfam" id="PF00082"/>
    </source>
</evidence>
<dbReference type="OrthoDB" id="9798386at2"/>
<accession>H1XZ30</accession>
<dbReference type="STRING" id="714943.Mucpa_0421"/>
<organism evidence="10 11">
    <name type="scientific">Mucilaginibacter paludis DSM 18603</name>
    <dbReference type="NCBI Taxonomy" id="714943"/>
    <lineage>
        <taxon>Bacteria</taxon>
        <taxon>Pseudomonadati</taxon>
        <taxon>Bacteroidota</taxon>
        <taxon>Sphingobacteriia</taxon>
        <taxon>Sphingobacteriales</taxon>
        <taxon>Sphingobacteriaceae</taxon>
        <taxon>Mucilaginibacter</taxon>
    </lineage>
</organism>